<evidence type="ECO:0000313" key="2">
    <source>
        <dbReference type="EMBL" id="RNL54884.1"/>
    </source>
</evidence>
<organism evidence="2 3">
    <name type="scientific">Arthrobacter oryzae</name>
    <dbReference type="NCBI Taxonomy" id="409290"/>
    <lineage>
        <taxon>Bacteria</taxon>
        <taxon>Bacillati</taxon>
        <taxon>Actinomycetota</taxon>
        <taxon>Actinomycetes</taxon>
        <taxon>Micrococcales</taxon>
        <taxon>Micrococcaceae</taxon>
        <taxon>Arthrobacter</taxon>
    </lineage>
</organism>
<proteinExistence type="predicted"/>
<keyword evidence="3" id="KW-1185">Reference proteome</keyword>
<protein>
    <submittedName>
        <fullName evidence="2">Uncharacterized protein</fullName>
    </submittedName>
</protein>
<evidence type="ECO:0000256" key="1">
    <source>
        <dbReference type="SAM" id="MobiDB-lite"/>
    </source>
</evidence>
<dbReference type="EMBL" id="RBED01000098">
    <property type="protein sequence ID" value="RNL54884.1"/>
    <property type="molecule type" value="Genomic_DNA"/>
</dbReference>
<dbReference type="AlphaFoldDB" id="A0A3N0BYZ4"/>
<sequence>MGLRSLFRRRPAAAGASDTLPVADGPETREPLTAEQLLDLEGAWAELAAAQEVSELTNFHACTRNGRPWTEDPAAVRAVAATLREFPAPEAQPPR</sequence>
<dbReference type="RefSeq" id="WP_123255440.1">
    <property type="nucleotide sequence ID" value="NZ_RBED01000098.1"/>
</dbReference>
<evidence type="ECO:0000313" key="3">
    <source>
        <dbReference type="Proteomes" id="UP000273807"/>
    </source>
</evidence>
<reference evidence="2 3" key="1">
    <citation type="submission" date="2018-10" db="EMBL/GenBank/DDBJ databases">
        <title>Genome sequencing of Arthrobacter oryzae TNB02.</title>
        <authorList>
            <person name="Cho Y.-J."/>
            <person name="Cho A."/>
            <person name="Kim O.-S."/>
        </authorList>
    </citation>
    <scope>NUCLEOTIDE SEQUENCE [LARGE SCALE GENOMIC DNA]</scope>
    <source>
        <strain evidence="2 3">TNB02</strain>
    </source>
</reference>
<dbReference type="Proteomes" id="UP000273807">
    <property type="component" value="Unassembled WGS sequence"/>
</dbReference>
<accession>A0A3N0BYZ4</accession>
<comment type="caution">
    <text evidence="2">The sequence shown here is derived from an EMBL/GenBank/DDBJ whole genome shotgun (WGS) entry which is preliminary data.</text>
</comment>
<feature type="region of interest" description="Disordered" evidence="1">
    <location>
        <begin position="1"/>
        <end position="29"/>
    </location>
</feature>
<dbReference type="OrthoDB" id="4954225at2"/>
<feature type="compositionally biased region" description="Basic residues" evidence="1">
    <location>
        <begin position="1"/>
        <end position="11"/>
    </location>
</feature>
<name>A0A3N0BYZ4_9MICC</name>
<gene>
    <name evidence="2" type="ORF">D7003_10730</name>
</gene>